<evidence type="ECO:0000256" key="1">
    <source>
        <dbReference type="SAM" id="MobiDB-lite"/>
    </source>
</evidence>
<comment type="caution">
    <text evidence="3">The sequence shown here is derived from an EMBL/GenBank/DDBJ whole genome shotgun (WGS) entry which is preliminary data.</text>
</comment>
<protein>
    <recommendedName>
        <fullName evidence="5">DUF308 domain-containing protein</fullName>
    </recommendedName>
</protein>
<proteinExistence type="predicted"/>
<feature type="region of interest" description="Disordered" evidence="1">
    <location>
        <begin position="1"/>
        <end position="149"/>
    </location>
</feature>
<organism evidence="3 4">
    <name type="scientific">Streptomyces cacaoi</name>
    <dbReference type="NCBI Taxonomy" id="1898"/>
    <lineage>
        <taxon>Bacteria</taxon>
        <taxon>Bacillati</taxon>
        <taxon>Actinomycetota</taxon>
        <taxon>Actinomycetes</taxon>
        <taxon>Kitasatosporales</taxon>
        <taxon>Streptomycetaceae</taxon>
        <taxon>Streptomyces</taxon>
    </lineage>
</organism>
<keyword evidence="2" id="KW-0472">Membrane</keyword>
<gene>
    <name evidence="3" type="ORF">SCA03_48390</name>
</gene>
<dbReference type="AlphaFoldDB" id="A0A4Y3R698"/>
<evidence type="ECO:0008006" key="5">
    <source>
        <dbReference type="Google" id="ProtNLM"/>
    </source>
</evidence>
<name>A0A4Y3R698_STRCI</name>
<evidence type="ECO:0000313" key="4">
    <source>
        <dbReference type="Proteomes" id="UP000319210"/>
    </source>
</evidence>
<accession>A0A4Y3R698</accession>
<reference evidence="3 4" key="1">
    <citation type="submission" date="2019-06" db="EMBL/GenBank/DDBJ databases">
        <title>Whole genome shotgun sequence of Streptomyces cacaoi subsp. cacaoi NBRC 12748.</title>
        <authorList>
            <person name="Hosoyama A."/>
            <person name="Uohara A."/>
            <person name="Ohji S."/>
            <person name="Ichikawa N."/>
        </authorList>
    </citation>
    <scope>NUCLEOTIDE SEQUENCE [LARGE SCALE GENOMIC DNA]</scope>
    <source>
        <strain evidence="3 4">NBRC 12748</strain>
    </source>
</reference>
<dbReference type="RefSeq" id="WP_371863979.1">
    <property type="nucleotide sequence ID" value="NZ_BJMM01000029.1"/>
</dbReference>
<sequence>MTERDPDAGREPEDRGGEGEKPARREPSLPADEEAAWAEIVAAYGEEPPDELPKDAAADGGSPARDGGGDGRTGGDGTTAEHAGDAEDGEDTEGGEDRGNGRGGVGTVPGPAGIRSLTVYAAGTGPRDWEPPDSEEDEGHFEPPEPPPLPETDVTTKFAWLAVLGGPLLLIGAILVQAELTWWIVTLGVGGFLGGFATLITRMRDGSEDDDDDPGRGAVV</sequence>
<feature type="compositionally biased region" description="Basic and acidic residues" evidence="1">
    <location>
        <begin position="1"/>
        <end position="27"/>
    </location>
</feature>
<dbReference type="EMBL" id="BJMM01000029">
    <property type="protein sequence ID" value="GEB52288.1"/>
    <property type="molecule type" value="Genomic_DNA"/>
</dbReference>
<keyword evidence="2" id="KW-1133">Transmembrane helix</keyword>
<evidence type="ECO:0000256" key="2">
    <source>
        <dbReference type="SAM" id="Phobius"/>
    </source>
</evidence>
<feature type="transmembrane region" description="Helical" evidence="2">
    <location>
        <begin position="158"/>
        <end position="176"/>
    </location>
</feature>
<keyword evidence="2" id="KW-0812">Transmembrane</keyword>
<keyword evidence="4" id="KW-1185">Reference proteome</keyword>
<evidence type="ECO:0000313" key="3">
    <source>
        <dbReference type="EMBL" id="GEB52288.1"/>
    </source>
</evidence>
<feature type="transmembrane region" description="Helical" evidence="2">
    <location>
        <begin position="182"/>
        <end position="200"/>
    </location>
</feature>
<dbReference type="Proteomes" id="UP000319210">
    <property type="component" value="Unassembled WGS sequence"/>
</dbReference>